<proteinExistence type="predicted"/>
<protein>
    <recommendedName>
        <fullName evidence="1">Glycosyltransferase 61 catalytic domain-containing protein</fullName>
    </recommendedName>
</protein>
<gene>
    <name evidence="2" type="ORF">C9374_010513</name>
</gene>
<feature type="domain" description="Glycosyltransferase 61 catalytic" evidence="1">
    <location>
        <begin position="298"/>
        <end position="407"/>
    </location>
</feature>
<dbReference type="Pfam" id="PF04577">
    <property type="entry name" value="Glyco_transf_61"/>
    <property type="match status" value="1"/>
</dbReference>
<sequence length="495" mass="56477">MFGNFKCNRHDWSEEHIRKLPRRRFASCDFENLCLTNQGEWLLFHSKDLLDGNNKESALNELNSMPFTYAQGREETERGLFRVKLVDANLVLIRNERGHVVNVTTTTSLISKANTKEVLTSTTTTNLTRVELDPNFRYLEKPVYALKRYAAGNMGHFLFENIMMSLLDNHILYLDDVFDKSPHNDIALYGYDGNLATNISLKVGTMISKNDVLQVCSKKGIHSIENLPCLNDAPNESINTQSSAENSQEPTTKYVLNTCFSHFLVGKISNFFVELYGRESAMVMLRHLAYSGLKLSPLPNEEDIPSELIHYLKRKNIKIGIHSKSKASRHGRIIWNVDDIVDYLRQNVTEDLKALFPKKKISIDVFEMGQMDVHDQIRLISDLDIYITDQGSSAYYAMFMRQDTTVLIAPECAVVDKKQKCWTGLGHAKLMALPHLRAVDYLDLHKGEPPMSCNMRPTHNQDNCDPILRPDLVGSVVVSAIKRRYLKLIAFGLER</sequence>
<comment type="caution">
    <text evidence="2">The sequence shown here is derived from an EMBL/GenBank/DDBJ whole genome shotgun (WGS) entry which is preliminary data.</text>
</comment>
<evidence type="ECO:0000313" key="3">
    <source>
        <dbReference type="Proteomes" id="UP000816034"/>
    </source>
</evidence>
<keyword evidence="3" id="KW-1185">Reference proteome</keyword>
<dbReference type="RefSeq" id="XP_044543943.1">
    <property type="nucleotide sequence ID" value="XM_044686066.1"/>
</dbReference>
<dbReference type="Proteomes" id="UP000816034">
    <property type="component" value="Unassembled WGS sequence"/>
</dbReference>
<dbReference type="EMBL" id="PYSW02000043">
    <property type="protein sequence ID" value="KAG2374769.1"/>
    <property type="molecule type" value="Genomic_DNA"/>
</dbReference>
<dbReference type="GeneID" id="68102967"/>
<reference evidence="2 3" key="1">
    <citation type="journal article" date="2018" name="BMC Genomics">
        <title>The genome of Naegleria lovaniensis, the basis for a comparative approach to unravel pathogenicity factors of the human pathogenic amoeba N. fowleri.</title>
        <authorList>
            <person name="Liechti N."/>
            <person name="Schurch N."/>
            <person name="Bruggmann R."/>
            <person name="Wittwer M."/>
        </authorList>
    </citation>
    <scope>NUCLEOTIDE SEQUENCE [LARGE SCALE GENOMIC DNA]</scope>
    <source>
        <strain evidence="2 3">ATCC 30569</strain>
    </source>
</reference>
<name>A0AA88GGC4_NAELO</name>
<evidence type="ECO:0000259" key="1">
    <source>
        <dbReference type="Pfam" id="PF04577"/>
    </source>
</evidence>
<dbReference type="AlphaFoldDB" id="A0AA88GGC4"/>
<accession>A0AA88GGC4</accession>
<dbReference type="InterPro" id="IPR049625">
    <property type="entry name" value="Glyco_transf_61_cat"/>
</dbReference>
<evidence type="ECO:0000313" key="2">
    <source>
        <dbReference type="EMBL" id="KAG2374769.1"/>
    </source>
</evidence>
<organism evidence="2 3">
    <name type="scientific">Naegleria lovaniensis</name>
    <name type="common">Amoeba</name>
    <dbReference type="NCBI Taxonomy" id="51637"/>
    <lineage>
        <taxon>Eukaryota</taxon>
        <taxon>Discoba</taxon>
        <taxon>Heterolobosea</taxon>
        <taxon>Tetramitia</taxon>
        <taxon>Eutetramitia</taxon>
        <taxon>Vahlkampfiidae</taxon>
        <taxon>Naegleria</taxon>
    </lineage>
</organism>
<dbReference type="GO" id="GO:0016757">
    <property type="term" value="F:glycosyltransferase activity"/>
    <property type="evidence" value="ECO:0007669"/>
    <property type="project" value="InterPro"/>
</dbReference>